<protein>
    <submittedName>
        <fullName evidence="3">Uncharacterized protein</fullName>
    </submittedName>
</protein>
<feature type="transmembrane region" description="Helical" evidence="1">
    <location>
        <begin position="112"/>
        <end position="136"/>
    </location>
</feature>
<keyword evidence="2" id="KW-1185">Reference proteome</keyword>
<dbReference type="Proteomes" id="UP000046392">
    <property type="component" value="Unplaced"/>
</dbReference>
<sequence length="220" mass="25758">MYSLEEKIKSLNLSRDGKKEETKNLTFNGLESPFFDSSDYRCCFNLFHAKIVTFICCTLVLHEIVLGAIYLVGLEEFAKKEWQTIGIFVIRLLQLPPTATAYYSLWRCNPYLIIPFGISQICIGSFADIFTILRVIKDLDEHNSLLLPFTGSFEIFNILIPLVIYILLGISLIWILYRCHIYFIARNMYQTERDMYKSEQKNISKSREKFVEEVNMLRCK</sequence>
<name>A0A0N5BI30_STREA</name>
<feature type="transmembrane region" description="Helical" evidence="1">
    <location>
        <begin position="51"/>
        <end position="73"/>
    </location>
</feature>
<feature type="transmembrane region" description="Helical" evidence="1">
    <location>
        <begin position="156"/>
        <end position="177"/>
    </location>
</feature>
<accession>A0A0N5BI30</accession>
<keyword evidence="1" id="KW-0812">Transmembrane</keyword>
<feature type="transmembrane region" description="Helical" evidence="1">
    <location>
        <begin position="85"/>
        <end position="105"/>
    </location>
</feature>
<evidence type="ECO:0000313" key="3">
    <source>
        <dbReference type="WBParaSite" id="SPAL_0000561400.1"/>
    </source>
</evidence>
<dbReference type="AlphaFoldDB" id="A0A0N5BI30"/>
<keyword evidence="1" id="KW-1133">Transmembrane helix</keyword>
<evidence type="ECO:0000256" key="1">
    <source>
        <dbReference type="SAM" id="Phobius"/>
    </source>
</evidence>
<keyword evidence="1" id="KW-0472">Membrane</keyword>
<organism evidence="2 3">
    <name type="scientific">Strongyloides papillosus</name>
    <name type="common">Intestinal threadworm</name>
    <dbReference type="NCBI Taxonomy" id="174720"/>
    <lineage>
        <taxon>Eukaryota</taxon>
        <taxon>Metazoa</taxon>
        <taxon>Ecdysozoa</taxon>
        <taxon>Nematoda</taxon>
        <taxon>Chromadorea</taxon>
        <taxon>Rhabditida</taxon>
        <taxon>Tylenchina</taxon>
        <taxon>Panagrolaimomorpha</taxon>
        <taxon>Strongyloidoidea</taxon>
        <taxon>Strongyloididae</taxon>
        <taxon>Strongyloides</taxon>
    </lineage>
</organism>
<evidence type="ECO:0000313" key="2">
    <source>
        <dbReference type="Proteomes" id="UP000046392"/>
    </source>
</evidence>
<dbReference type="WBParaSite" id="SPAL_0000561400.1">
    <property type="protein sequence ID" value="SPAL_0000561400.1"/>
    <property type="gene ID" value="SPAL_0000561400"/>
</dbReference>
<proteinExistence type="predicted"/>
<reference evidence="3" key="1">
    <citation type="submission" date="2017-02" db="UniProtKB">
        <authorList>
            <consortium name="WormBaseParasite"/>
        </authorList>
    </citation>
    <scope>IDENTIFICATION</scope>
</reference>